<protein>
    <recommendedName>
        <fullName evidence="2">Nephrocystin 3-like N-terminal domain-containing protein</fullName>
    </recommendedName>
</protein>
<evidence type="ECO:0000259" key="2">
    <source>
        <dbReference type="Pfam" id="PF24883"/>
    </source>
</evidence>
<sequence>MINKTQNMTLLENAHDFVLTNPTFVDQSRVSNVVHHNYTVRQDIQIDHVPRSRGLNLLSEASSHEALHDSAARYPPPRCHPGTRQGLLLQLNQWVLGTSSEDNGSESVWISGPAGAGKTALAQTLAEMAHEQGFLGASFFFSRPNARDDPKFLFTTLAYQLAVNLPEIRLSIEESILRDPALFRKSLAVQFQELILGPVAHFLASAGPLVEPRIIIIDALDECSSGLSREEIVRLVTGAKRHHSVSGFLRWIIFSRLDPHILATFPFSEERCRHLSVLVSRQDDSDIELLLWDGLSAIRNRHPDALPATWPGREAIQKLIEKCSGLFLYASIIVSFIGDASNDPEDQLAAVLQSSPLYSRFPFKALDMIYVHIIEQIPRTLLLNAKQIIAGSMITTLPLRLLVNILGISRSGCYSALQHLHSVASIPDASNADHGHLEFLHASFVDFLCNRTQSGRFAVPAQDAHYSLGAACLRIITEAGLSQLLDANVYLSWPTSEVQSQNTTDKHPHDSADTSNQDFQIRRRMLAYAVAKWGSHFSQSSKDRAVVELLLSFDFGLLHQGDHEYTLDGIEWLLKDKTRKGLIRRYKLSLMDQIRLGSTVRNMLASCPGRKWYVLGKQGKEVLVALLPGRSFRYFKYPR</sequence>
<reference evidence="3 4" key="1">
    <citation type="journal article" date="2020" name="ISME J.">
        <title>Uncovering the hidden diversity of litter-decomposition mechanisms in mushroom-forming fungi.</title>
        <authorList>
            <person name="Floudas D."/>
            <person name="Bentzer J."/>
            <person name="Ahren D."/>
            <person name="Johansson T."/>
            <person name="Persson P."/>
            <person name="Tunlid A."/>
        </authorList>
    </citation>
    <scope>NUCLEOTIDE SEQUENCE [LARGE SCALE GENOMIC DNA]</scope>
    <source>
        <strain evidence="3 4">CBS 146.42</strain>
    </source>
</reference>
<evidence type="ECO:0000313" key="3">
    <source>
        <dbReference type="EMBL" id="KAF5353470.1"/>
    </source>
</evidence>
<dbReference type="InterPro" id="IPR056884">
    <property type="entry name" value="NPHP3-like_N"/>
</dbReference>
<name>A0A8H5FXK2_9AGAR</name>
<keyword evidence="1" id="KW-0677">Repeat</keyword>
<evidence type="ECO:0000256" key="1">
    <source>
        <dbReference type="ARBA" id="ARBA00022737"/>
    </source>
</evidence>
<dbReference type="Pfam" id="PF24883">
    <property type="entry name" value="NPHP3_N"/>
    <property type="match status" value="1"/>
</dbReference>
<comment type="caution">
    <text evidence="3">The sequence shown here is derived from an EMBL/GenBank/DDBJ whole genome shotgun (WGS) entry which is preliminary data.</text>
</comment>
<dbReference type="OrthoDB" id="3014077at2759"/>
<dbReference type="EMBL" id="JAACJO010000010">
    <property type="protein sequence ID" value="KAF5353470.1"/>
    <property type="molecule type" value="Genomic_DNA"/>
</dbReference>
<feature type="domain" description="Nephrocystin 3-like N-terminal" evidence="2">
    <location>
        <begin position="101"/>
        <end position="256"/>
    </location>
</feature>
<dbReference type="PANTHER" id="PTHR10039">
    <property type="entry name" value="AMELOGENIN"/>
    <property type="match status" value="1"/>
</dbReference>
<dbReference type="InterPro" id="IPR027417">
    <property type="entry name" value="P-loop_NTPase"/>
</dbReference>
<keyword evidence="4" id="KW-1185">Reference proteome</keyword>
<organism evidence="3 4">
    <name type="scientific">Leucocoprinus leucothites</name>
    <dbReference type="NCBI Taxonomy" id="201217"/>
    <lineage>
        <taxon>Eukaryota</taxon>
        <taxon>Fungi</taxon>
        <taxon>Dikarya</taxon>
        <taxon>Basidiomycota</taxon>
        <taxon>Agaricomycotina</taxon>
        <taxon>Agaricomycetes</taxon>
        <taxon>Agaricomycetidae</taxon>
        <taxon>Agaricales</taxon>
        <taxon>Agaricineae</taxon>
        <taxon>Agaricaceae</taxon>
        <taxon>Leucocoprinus</taxon>
    </lineage>
</organism>
<gene>
    <name evidence="3" type="ORF">D9756_008011</name>
</gene>
<dbReference type="SUPFAM" id="SSF52540">
    <property type="entry name" value="P-loop containing nucleoside triphosphate hydrolases"/>
    <property type="match status" value="1"/>
</dbReference>
<evidence type="ECO:0000313" key="4">
    <source>
        <dbReference type="Proteomes" id="UP000559027"/>
    </source>
</evidence>
<proteinExistence type="predicted"/>
<dbReference type="AlphaFoldDB" id="A0A8H5FXK2"/>
<dbReference type="Proteomes" id="UP000559027">
    <property type="component" value="Unassembled WGS sequence"/>
</dbReference>
<accession>A0A8H5FXK2</accession>
<dbReference type="Gene3D" id="3.40.50.300">
    <property type="entry name" value="P-loop containing nucleotide triphosphate hydrolases"/>
    <property type="match status" value="1"/>
</dbReference>